<dbReference type="EMBL" id="JAGXEW010000010">
    <property type="protein sequence ID" value="KAK1167358.1"/>
    <property type="molecule type" value="Genomic_DNA"/>
</dbReference>
<name>A0AAD8G4B7_ACIOX</name>
<feature type="region of interest" description="Disordered" evidence="1">
    <location>
        <begin position="75"/>
        <end position="104"/>
    </location>
</feature>
<keyword evidence="3" id="KW-1185">Reference proteome</keyword>
<dbReference type="Proteomes" id="UP001230051">
    <property type="component" value="Unassembled WGS sequence"/>
</dbReference>
<feature type="compositionally biased region" description="Basic and acidic residues" evidence="1">
    <location>
        <begin position="1"/>
        <end position="13"/>
    </location>
</feature>
<accession>A0AAD8G4B7</accession>
<proteinExistence type="predicted"/>
<feature type="region of interest" description="Disordered" evidence="1">
    <location>
        <begin position="1"/>
        <end position="54"/>
    </location>
</feature>
<comment type="caution">
    <text evidence="2">The sequence shown here is derived from an EMBL/GenBank/DDBJ whole genome shotgun (WGS) entry which is preliminary data.</text>
</comment>
<reference evidence="2" key="1">
    <citation type="submission" date="2022-02" db="EMBL/GenBank/DDBJ databases">
        <title>Atlantic sturgeon de novo genome assembly.</title>
        <authorList>
            <person name="Stock M."/>
            <person name="Klopp C."/>
            <person name="Guiguen Y."/>
            <person name="Cabau C."/>
            <person name="Parinello H."/>
            <person name="Santidrian Yebra-Pimentel E."/>
            <person name="Kuhl H."/>
            <person name="Dirks R.P."/>
            <person name="Guessner J."/>
            <person name="Wuertz S."/>
            <person name="Du K."/>
            <person name="Schartl M."/>
        </authorList>
    </citation>
    <scope>NUCLEOTIDE SEQUENCE</scope>
    <source>
        <strain evidence="2">STURGEONOMICS-FGT-2020</strain>
        <tissue evidence="2">Whole blood</tissue>
    </source>
</reference>
<dbReference type="AlphaFoldDB" id="A0AAD8G4B7"/>
<sequence>MPSCTRRNDKDFALEEFDQTNKQYPATDEEGKRFGGWLKTHKMGPESNSETPVVEEPVKVPFPYNLALMSAESRCPLPNSTKLNTQRPTALSKMSASVSKLFRP</sequence>
<gene>
    <name evidence="2" type="ORF">AOXY_G12095</name>
</gene>
<feature type="compositionally biased region" description="Polar residues" evidence="1">
    <location>
        <begin position="78"/>
        <end position="98"/>
    </location>
</feature>
<protein>
    <submittedName>
        <fullName evidence="2">Uncharacterized protein</fullName>
    </submittedName>
</protein>
<evidence type="ECO:0000313" key="3">
    <source>
        <dbReference type="Proteomes" id="UP001230051"/>
    </source>
</evidence>
<evidence type="ECO:0000313" key="2">
    <source>
        <dbReference type="EMBL" id="KAK1167358.1"/>
    </source>
</evidence>
<evidence type="ECO:0000256" key="1">
    <source>
        <dbReference type="SAM" id="MobiDB-lite"/>
    </source>
</evidence>
<organism evidence="2 3">
    <name type="scientific">Acipenser oxyrinchus oxyrinchus</name>
    <dbReference type="NCBI Taxonomy" id="40147"/>
    <lineage>
        <taxon>Eukaryota</taxon>
        <taxon>Metazoa</taxon>
        <taxon>Chordata</taxon>
        <taxon>Craniata</taxon>
        <taxon>Vertebrata</taxon>
        <taxon>Euteleostomi</taxon>
        <taxon>Actinopterygii</taxon>
        <taxon>Chondrostei</taxon>
        <taxon>Acipenseriformes</taxon>
        <taxon>Acipenseridae</taxon>
        <taxon>Acipenser</taxon>
    </lineage>
</organism>